<dbReference type="EMBL" id="GGEC01026965">
    <property type="protein sequence ID" value="MBX07449.1"/>
    <property type="molecule type" value="Transcribed_RNA"/>
</dbReference>
<proteinExistence type="predicted"/>
<name>A0A2P2KP09_RHIMU</name>
<dbReference type="AlphaFoldDB" id="A0A2P2KP09"/>
<sequence>MLCFAACIQWSTLARRSLYRSQFFGIYPLFFILM</sequence>
<organism evidence="1">
    <name type="scientific">Rhizophora mucronata</name>
    <name type="common">Asiatic mangrove</name>
    <dbReference type="NCBI Taxonomy" id="61149"/>
    <lineage>
        <taxon>Eukaryota</taxon>
        <taxon>Viridiplantae</taxon>
        <taxon>Streptophyta</taxon>
        <taxon>Embryophyta</taxon>
        <taxon>Tracheophyta</taxon>
        <taxon>Spermatophyta</taxon>
        <taxon>Magnoliopsida</taxon>
        <taxon>eudicotyledons</taxon>
        <taxon>Gunneridae</taxon>
        <taxon>Pentapetalae</taxon>
        <taxon>rosids</taxon>
        <taxon>fabids</taxon>
        <taxon>Malpighiales</taxon>
        <taxon>Rhizophoraceae</taxon>
        <taxon>Rhizophora</taxon>
    </lineage>
</organism>
<reference evidence="1" key="1">
    <citation type="submission" date="2018-02" db="EMBL/GenBank/DDBJ databases">
        <title>Rhizophora mucronata_Transcriptome.</title>
        <authorList>
            <person name="Meera S.P."/>
            <person name="Sreeshan A."/>
            <person name="Augustine A."/>
        </authorList>
    </citation>
    <scope>NUCLEOTIDE SEQUENCE</scope>
    <source>
        <tissue evidence="1">Leaf</tissue>
    </source>
</reference>
<accession>A0A2P2KP09</accession>
<evidence type="ECO:0000313" key="1">
    <source>
        <dbReference type="EMBL" id="MBX07449.1"/>
    </source>
</evidence>
<protein>
    <submittedName>
        <fullName evidence="1">Uncharacterized protein</fullName>
    </submittedName>
</protein>